<evidence type="ECO:0000259" key="7">
    <source>
        <dbReference type="PROSITE" id="PS50055"/>
    </source>
</evidence>
<dbReference type="PROSITE" id="PS50055">
    <property type="entry name" value="TYR_PHOSPHATASE_PTP"/>
    <property type="match status" value="1"/>
</dbReference>
<gene>
    <name evidence="9" type="ORF">M0R45_006843</name>
</gene>
<evidence type="ECO:0000256" key="2">
    <source>
        <dbReference type="ARBA" id="ARBA00013064"/>
    </source>
</evidence>
<keyword evidence="4" id="KW-0597">Phosphoprotein</keyword>
<dbReference type="PROSITE" id="PS00383">
    <property type="entry name" value="TYR_PHOSPHATASE_1"/>
    <property type="match status" value="1"/>
</dbReference>
<evidence type="ECO:0000256" key="6">
    <source>
        <dbReference type="ARBA" id="ARBA00022912"/>
    </source>
</evidence>
<evidence type="ECO:0000313" key="10">
    <source>
        <dbReference type="Proteomes" id="UP001457282"/>
    </source>
</evidence>
<dbReference type="PRINTS" id="PR00700">
    <property type="entry name" value="PRTYPHPHTASE"/>
</dbReference>
<dbReference type="InterPro" id="IPR016130">
    <property type="entry name" value="Tyr_Pase_AS"/>
</dbReference>
<feature type="domain" description="Tyrosine specific protein phosphatases" evidence="8">
    <location>
        <begin position="387"/>
        <end position="459"/>
    </location>
</feature>
<name>A0AAW1YSB4_RUBAR</name>
<dbReference type="AlphaFoldDB" id="A0AAW1YSB4"/>
<dbReference type="Gene3D" id="3.90.190.10">
    <property type="entry name" value="Protein tyrosine phosphatase superfamily"/>
    <property type="match status" value="1"/>
</dbReference>
<evidence type="ECO:0000259" key="8">
    <source>
        <dbReference type="PROSITE" id="PS50056"/>
    </source>
</evidence>
<dbReference type="PROSITE" id="PS50056">
    <property type="entry name" value="TYR_PHOSPHATASE_2"/>
    <property type="match status" value="1"/>
</dbReference>
<sequence>MRIRRSRTASTARWDASSARWADWRRRLGRCGRRGLVKGWATANLLEPLLQSLALVCFERCGGRNRWRAVVWLLNWKRGGSGVELQLFAIGTWWSCGSNWRWRRLVYRERRLVEMVSKVSSHLGRAGTAGIGNVISRRSRRPRAMATAASSTAEKPLPSFEFSADSQPPRLTLSPNQYKYCSQALKFFKDKLQMPHQINQEFALLQGKRITASEKKRSCTVALHSVNVSKNRYMDVLPFDQNRVVLNSCKDYRPSARGYINASFITACSSESISRFIATQGPLPHTYEDFWEMVLENQCPVVVMLTRLGDYYKMDKCGDYFQAEHGPREFGNICIATKWIRTTGTSLVLRLLEVNRKESKEPPKSVLHIQYREWPDHGVPTDTIAVREILKMIYQVPPNLGPVVVHCSAGIGRTGTYCTVHNTTQRILSGDMSALDLAKTITTFRTERIGMVQTLEQYFFCYSAIIDELEDLIADWNGEMSSKESVAICFTVKGPFFSHIVGTLHSMIAYLTNVWMTAKLFREVGRMEGR</sequence>
<dbReference type="Proteomes" id="UP001457282">
    <property type="component" value="Unassembled WGS sequence"/>
</dbReference>
<keyword evidence="3" id="KW-0963">Cytoplasm</keyword>
<evidence type="ECO:0000256" key="5">
    <source>
        <dbReference type="ARBA" id="ARBA00022801"/>
    </source>
</evidence>
<dbReference type="SUPFAM" id="SSF52799">
    <property type="entry name" value="(Phosphotyrosine protein) phosphatases II"/>
    <property type="match status" value="1"/>
</dbReference>
<dbReference type="GO" id="GO:0005737">
    <property type="term" value="C:cytoplasm"/>
    <property type="evidence" value="ECO:0007669"/>
    <property type="project" value="UniProtKB-SubCell"/>
</dbReference>
<dbReference type="FunFam" id="3.90.190.10:FF:000045">
    <property type="entry name" value="Tyrosine-protein phosphatase non-receptor type 12"/>
    <property type="match status" value="1"/>
</dbReference>
<evidence type="ECO:0000313" key="9">
    <source>
        <dbReference type="EMBL" id="KAK9951401.1"/>
    </source>
</evidence>
<comment type="caution">
    <text evidence="9">The sequence shown here is derived from an EMBL/GenBank/DDBJ whole genome shotgun (WGS) entry which is preliminary data.</text>
</comment>
<evidence type="ECO:0000256" key="3">
    <source>
        <dbReference type="ARBA" id="ARBA00022490"/>
    </source>
</evidence>
<dbReference type="Pfam" id="PF00102">
    <property type="entry name" value="Y_phosphatase"/>
    <property type="match status" value="1"/>
</dbReference>
<dbReference type="SMART" id="SM00404">
    <property type="entry name" value="PTPc_motif"/>
    <property type="match status" value="1"/>
</dbReference>
<dbReference type="InterPro" id="IPR000242">
    <property type="entry name" value="PTP_cat"/>
</dbReference>
<evidence type="ECO:0000256" key="4">
    <source>
        <dbReference type="ARBA" id="ARBA00022553"/>
    </source>
</evidence>
<dbReference type="CDD" id="cd17658">
    <property type="entry name" value="PTPc_plant_PTP1"/>
    <property type="match status" value="1"/>
</dbReference>
<dbReference type="InterPro" id="IPR029021">
    <property type="entry name" value="Prot-tyrosine_phosphatase-like"/>
</dbReference>
<proteinExistence type="predicted"/>
<dbReference type="InterPro" id="IPR003595">
    <property type="entry name" value="Tyr_Pase_cat"/>
</dbReference>
<dbReference type="InterPro" id="IPR000387">
    <property type="entry name" value="Tyr_Pase_dom"/>
</dbReference>
<keyword evidence="5" id="KW-0378">Hydrolase</keyword>
<feature type="domain" description="Tyrosine-protein phosphatase" evidence="7">
    <location>
        <begin position="198"/>
        <end position="468"/>
    </location>
</feature>
<dbReference type="PANTHER" id="PTHR19134">
    <property type="entry name" value="RECEPTOR-TYPE TYROSINE-PROTEIN PHOSPHATASE"/>
    <property type="match status" value="1"/>
</dbReference>
<dbReference type="InterPro" id="IPR050348">
    <property type="entry name" value="Protein-Tyr_Phosphatase"/>
</dbReference>
<keyword evidence="10" id="KW-1185">Reference proteome</keyword>
<dbReference type="EC" id="3.1.3.48" evidence="2"/>
<dbReference type="GO" id="GO:0004725">
    <property type="term" value="F:protein tyrosine phosphatase activity"/>
    <property type="evidence" value="ECO:0007669"/>
    <property type="project" value="UniProtKB-EC"/>
</dbReference>
<dbReference type="SMART" id="SM00194">
    <property type="entry name" value="PTPc"/>
    <property type="match status" value="1"/>
</dbReference>
<dbReference type="EMBL" id="JBEDUW010000001">
    <property type="protein sequence ID" value="KAK9951401.1"/>
    <property type="molecule type" value="Genomic_DNA"/>
</dbReference>
<keyword evidence="6" id="KW-0904">Protein phosphatase</keyword>
<comment type="subcellular location">
    <subcellularLocation>
        <location evidence="1">Cytoplasm</location>
    </subcellularLocation>
</comment>
<evidence type="ECO:0000256" key="1">
    <source>
        <dbReference type="ARBA" id="ARBA00004496"/>
    </source>
</evidence>
<accession>A0AAW1YSB4</accession>
<dbReference type="PANTHER" id="PTHR19134:SF449">
    <property type="entry name" value="TYROSINE-PROTEIN PHOSPHATASE 1"/>
    <property type="match status" value="1"/>
</dbReference>
<organism evidence="9 10">
    <name type="scientific">Rubus argutus</name>
    <name type="common">Southern blackberry</name>
    <dbReference type="NCBI Taxonomy" id="59490"/>
    <lineage>
        <taxon>Eukaryota</taxon>
        <taxon>Viridiplantae</taxon>
        <taxon>Streptophyta</taxon>
        <taxon>Embryophyta</taxon>
        <taxon>Tracheophyta</taxon>
        <taxon>Spermatophyta</taxon>
        <taxon>Magnoliopsida</taxon>
        <taxon>eudicotyledons</taxon>
        <taxon>Gunneridae</taxon>
        <taxon>Pentapetalae</taxon>
        <taxon>rosids</taxon>
        <taxon>fabids</taxon>
        <taxon>Rosales</taxon>
        <taxon>Rosaceae</taxon>
        <taxon>Rosoideae</taxon>
        <taxon>Rosoideae incertae sedis</taxon>
        <taxon>Rubus</taxon>
    </lineage>
</organism>
<protein>
    <recommendedName>
        <fullName evidence="2">protein-tyrosine-phosphatase</fullName>
        <ecNumber evidence="2">3.1.3.48</ecNumber>
    </recommendedName>
</protein>
<reference evidence="9 10" key="1">
    <citation type="journal article" date="2023" name="G3 (Bethesda)">
        <title>A chromosome-length genome assembly and annotation of blackberry (Rubus argutus, cv. 'Hillquist').</title>
        <authorList>
            <person name="Bruna T."/>
            <person name="Aryal R."/>
            <person name="Dudchenko O."/>
            <person name="Sargent D.J."/>
            <person name="Mead D."/>
            <person name="Buti M."/>
            <person name="Cavallini A."/>
            <person name="Hytonen T."/>
            <person name="Andres J."/>
            <person name="Pham M."/>
            <person name="Weisz D."/>
            <person name="Mascagni F."/>
            <person name="Usai G."/>
            <person name="Natali L."/>
            <person name="Bassil N."/>
            <person name="Fernandez G.E."/>
            <person name="Lomsadze A."/>
            <person name="Armour M."/>
            <person name="Olukolu B."/>
            <person name="Poorten T."/>
            <person name="Britton C."/>
            <person name="Davik J."/>
            <person name="Ashrafi H."/>
            <person name="Aiden E.L."/>
            <person name="Borodovsky M."/>
            <person name="Worthington M."/>
        </authorList>
    </citation>
    <scope>NUCLEOTIDE SEQUENCE [LARGE SCALE GENOMIC DNA]</scope>
    <source>
        <strain evidence="9">PI 553951</strain>
    </source>
</reference>